<dbReference type="AlphaFoldDB" id="A0A432LQX4"/>
<protein>
    <recommendedName>
        <fullName evidence="3">Alpha/beta hydrolase</fullName>
    </recommendedName>
</protein>
<dbReference type="Proteomes" id="UP000267077">
    <property type="component" value="Unassembled WGS sequence"/>
</dbReference>
<proteinExistence type="predicted"/>
<evidence type="ECO:0008006" key="3">
    <source>
        <dbReference type="Google" id="ProtNLM"/>
    </source>
</evidence>
<dbReference type="Gene3D" id="3.40.50.1820">
    <property type="entry name" value="alpha/beta hydrolase"/>
    <property type="match status" value="1"/>
</dbReference>
<accession>A0A432LQX4</accession>
<gene>
    <name evidence="1" type="ORF">EKH79_15125</name>
</gene>
<keyword evidence="2" id="KW-1185">Reference proteome</keyword>
<sequence length="350" mass="37864">MLIAFTGIVSLPASAADIKPGARTGVLQGALYRIDIPENWNGGLVMVMHGYQPVGGRITTPMTAADATPVFLKQGYAVAQSQYASQGWAVADAIADTERLREYFVHTIAQPTRTYIYGFSLGGLEVAASIERYPHAYNGALITCGATLSTTEFVSRVVVTPLLAFDTLIPGVLPDLAAPGSPPVVPRDVFAKALQAHPVQAALLEKRLQETADTLPGELWLYYFALREMEQRAGGLPLDNRQTVYHGFGDDNAFNRKVHRYAGSPAAIAYAQRNVTLTGQIDIPLVMQWNVFDPTIPGRFHDIYPEQVRAAGHGKLLTILAPVGQTHCNFTDAQTDEAFEALLRKTGVGG</sequence>
<comment type="caution">
    <text evidence="1">The sequence shown here is derived from an EMBL/GenBank/DDBJ whole genome shotgun (WGS) entry which is preliminary data.</text>
</comment>
<evidence type="ECO:0000313" key="1">
    <source>
        <dbReference type="EMBL" id="RUL62606.1"/>
    </source>
</evidence>
<dbReference type="EMBL" id="RYZR01000007">
    <property type="protein sequence ID" value="RUL62606.1"/>
    <property type="molecule type" value="Genomic_DNA"/>
</dbReference>
<dbReference type="OrthoDB" id="7197847at2"/>
<dbReference type="InterPro" id="IPR029058">
    <property type="entry name" value="AB_hydrolase_fold"/>
</dbReference>
<evidence type="ECO:0000313" key="2">
    <source>
        <dbReference type="Proteomes" id="UP000267077"/>
    </source>
</evidence>
<organism evidence="1 2">
    <name type="scientific">Dyella dinghuensis</name>
    <dbReference type="NCBI Taxonomy" id="1920169"/>
    <lineage>
        <taxon>Bacteria</taxon>
        <taxon>Pseudomonadati</taxon>
        <taxon>Pseudomonadota</taxon>
        <taxon>Gammaproteobacteria</taxon>
        <taxon>Lysobacterales</taxon>
        <taxon>Rhodanobacteraceae</taxon>
        <taxon>Dyella</taxon>
    </lineage>
</organism>
<name>A0A432LQX4_9GAMM</name>
<dbReference type="SUPFAM" id="SSF53474">
    <property type="entry name" value="alpha/beta-Hydrolases"/>
    <property type="match status" value="1"/>
</dbReference>
<reference evidence="1 2" key="1">
    <citation type="submission" date="2018-12" db="EMBL/GenBank/DDBJ databases">
        <title>Dyella dinghuensis sp. nov. DHOA06 and Dyella choica sp. nov. 4M-K27, isolated from forest soil.</title>
        <authorList>
            <person name="Qiu L.-H."/>
            <person name="Gao Z.-H."/>
        </authorList>
    </citation>
    <scope>NUCLEOTIDE SEQUENCE [LARGE SCALE GENOMIC DNA]</scope>
    <source>
        <strain evidence="1 2">DHOA06</strain>
    </source>
</reference>